<dbReference type="AlphaFoldDB" id="A0AAN9KRF0"/>
<organism evidence="2 3">
    <name type="scientific">Canavalia gladiata</name>
    <name type="common">Sword bean</name>
    <name type="synonym">Dolichos gladiatus</name>
    <dbReference type="NCBI Taxonomy" id="3824"/>
    <lineage>
        <taxon>Eukaryota</taxon>
        <taxon>Viridiplantae</taxon>
        <taxon>Streptophyta</taxon>
        <taxon>Embryophyta</taxon>
        <taxon>Tracheophyta</taxon>
        <taxon>Spermatophyta</taxon>
        <taxon>Magnoliopsida</taxon>
        <taxon>eudicotyledons</taxon>
        <taxon>Gunneridae</taxon>
        <taxon>Pentapetalae</taxon>
        <taxon>rosids</taxon>
        <taxon>fabids</taxon>
        <taxon>Fabales</taxon>
        <taxon>Fabaceae</taxon>
        <taxon>Papilionoideae</taxon>
        <taxon>50 kb inversion clade</taxon>
        <taxon>NPAAA clade</taxon>
        <taxon>indigoferoid/millettioid clade</taxon>
        <taxon>Phaseoleae</taxon>
        <taxon>Canavalia</taxon>
    </lineage>
</organism>
<gene>
    <name evidence="2" type="ORF">VNO77_30780</name>
</gene>
<keyword evidence="3" id="KW-1185">Reference proteome</keyword>
<name>A0AAN9KRF0_CANGL</name>
<evidence type="ECO:0000259" key="1">
    <source>
        <dbReference type="PROSITE" id="PS00028"/>
    </source>
</evidence>
<dbReference type="Pfam" id="PF04640">
    <property type="entry name" value="PLATZ"/>
    <property type="match status" value="1"/>
</dbReference>
<dbReference type="PANTHER" id="PTHR31065">
    <property type="entry name" value="PLATZ TRANSCRIPTION FACTOR FAMILY PROTEIN"/>
    <property type="match status" value="1"/>
</dbReference>
<dbReference type="PANTHER" id="PTHR31065:SF1">
    <property type="entry name" value="OS09G0116050 PROTEIN"/>
    <property type="match status" value="1"/>
</dbReference>
<protein>
    <recommendedName>
        <fullName evidence="1">C2H2-type domain-containing protein</fullName>
    </recommendedName>
</protein>
<reference evidence="2 3" key="1">
    <citation type="submission" date="2024-01" db="EMBL/GenBank/DDBJ databases">
        <title>The genomes of 5 underutilized Papilionoideae crops provide insights into root nodulation and disease resistanc.</title>
        <authorList>
            <person name="Jiang F."/>
        </authorList>
    </citation>
    <scope>NUCLEOTIDE SEQUENCE [LARGE SCALE GENOMIC DNA]</scope>
    <source>
        <strain evidence="2">LVBAO_FW01</strain>
        <tissue evidence="2">Leaves</tissue>
    </source>
</reference>
<sequence length="174" mass="20141">MNTNPAWLDRMLNEEFYLRCEIHGCQKFYFCVECCVSFCESCLYFHHSHRHFRVRQLSRRDMILLGDLRAVHVDCSEIKGYKNSTGKSDLAIFIRPTRPNRPEERINLNFSRCTCGMKMENPYRFCSLSCKFKGNENFQFAPTTLASSNAEAGSSSEPNGGDNKKKKVFGMLCF</sequence>
<dbReference type="PROSITE" id="PS00028">
    <property type="entry name" value="ZINC_FINGER_C2H2_1"/>
    <property type="match status" value="1"/>
</dbReference>
<proteinExistence type="predicted"/>
<dbReference type="EMBL" id="JAYMYQ010000007">
    <property type="protein sequence ID" value="KAK7320878.1"/>
    <property type="molecule type" value="Genomic_DNA"/>
</dbReference>
<dbReference type="InterPro" id="IPR013087">
    <property type="entry name" value="Znf_C2H2_type"/>
</dbReference>
<accession>A0AAN9KRF0</accession>
<feature type="domain" description="C2H2-type" evidence="1">
    <location>
        <begin position="31"/>
        <end position="51"/>
    </location>
</feature>
<dbReference type="Proteomes" id="UP001367508">
    <property type="component" value="Unassembled WGS sequence"/>
</dbReference>
<evidence type="ECO:0000313" key="3">
    <source>
        <dbReference type="Proteomes" id="UP001367508"/>
    </source>
</evidence>
<evidence type="ECO:0000313" key="2">
    <source>
        <dbReference type="EMBL" id="KAK7320878.1"/>
    </source>
</evidence>
<dbReference type="InterPro" id="IPR006734">
    <property type="entry name" value="PLATZ"/>
</dbReference>
<comment type="caution">
    <text evidence="2">The sequence shown here is derived from an EMBL/GenBank/DDBJ whole genome shotgun (WGS) entry which is preliminary data.</text>
</comment>